<dbReference type="CTD" id="36831"/>
<sequence>MPNLNKKRKHNPSAEVEVHVLAPRNNFRPFDNRARAEEKHLSNILFGYDTNLLKSLEEAENELNQAQTSTSPESSNFDSGVGDEDVDSDYFEELERKPAWVDEDDDILVGQALNAQGRKLPNGGINKRSNKYSELLQQKFKTVVGDPKWASLKRKKVDSDSDEEINQTCGFLKKVVPQTLPPTTLEFKKLKDLNAETYAEGIINCIEFHPTSSVALVAGNSGVATLYAVDGKENKKLHNVSFQQFPVFCAKFLQNGNEAVLGSRHPFIYNYDLISAKVLRVPLPYGLTQCKKFTVSPDEKCLAVASKWGEIHVLSSKSKEKLFTLKQNSEIAALSFNTKGNLLFGHSVMGEVTIWDMRMQRVQHKWIDEGCIQGSSLIISPNNQYIATGSCQGVVNLYEMSEVLNKTIPQPRKSVLNLTTSIKDLSFNSTSEILALSSENIENSVRILHVESGTVFSNFPTFGAKMGYITAMNISPGSGYLAIGNKKAVVSLFRLKYYKTY</sequence>
<dbReference type="SUPFAM" id="SSF50978">
    <property type="entry name" value="WD40 repeat-like"/>
    <property type="match status" value="1"/>
</dbReference>
<dbReference type="SMART" id="SM00320">
    <property type="entry name" value="WD40"/>
    <property type="match status" value="4"/>
</dbReference>
<protein>
    <submittedName>
        <fullName evidence="9">U3 small nucleolar RNA-associated protein 18 homolog</fullName>
    </submittedName>
</protein>
<keyword evidence="3" id="KW-0853">WD repeat</keyword>
<dbReference type="InterPro" id="IPR045161">
    <property type="entry name" value="Utp18"/>
</dbReference>
<evidence type="ECO:0000256" key="7">
    <source>
        <dbReference type="SAM" id="MobiDB-lite"/>
    </source>
</evidence>
<dbReference type="InterPro" id="IPR015943">
    <property type="entry name" value="WD40/YVTN_repeat-like_dom_sf"/>
</dbReference>
<dbReference type="FunCoup" id="A0A7F5RAM2">
    <property type="interactions" value="1962"/>
</dbReference>
<accession>A0A7F5RAM2</accession>
<keyword evidence="2" id="KW-0698">rRNA processing</keyword>
<dbReference type="GO" id="GO:0034388">
    <property type="term" value="C:Pwp2p-containing subcomplex of 90S preribosome"/>
    <property type="evidence" value="ECO:0007669"/>
    <property type="project" value="TreeGrafter"/>
</dbReference>
<dbReference type="GeneID" id="108741391"/>
<evidence type="ECO:0000256" key="4">
    <source>
        <dbReference type="ARBA" id="ARBA00022737"/>
    </source>
</evidence>
<evidence type="ECO:0000313" key="9">
    <source>
        <dbReference type="RefSeq" id="XP_025833031.1"/>
    </source>
</evidence>
<evidence type="ECO:0000256" key="5">
    <source>
        <dbReference type="ARBA" id="ARBA00023242"/>
    </source>
</evidence>
<dbReference type="RefSeq" id="XP_025833031.1">
    <property type="nucleotide sequence ID" value="XM_025977246.1"/>
</dbReference>
<reference evidence="9" key="1">
    <citation type="submission" date="2025-08" db="UniProtKB">
        <authorList>
            <consortium name="RefSeq"/>
        </authorList>
    </citation>
    <scope>IDENTIFICATION</scope>
    <source>
        <tissue evidence="9">Entire body</tissue>
    </source>
</reference>
<evidence type="ECO:0000313" key="8">
    <source>
        <dbReference type="Proteomes" id="UP000192223"/>
    </source>
</evidence>
<dbReference type="InterPro" id="IPR036322">
    <property type="entry name" value="WD40_repeat_dom_sf"/>
</dbReference>
<keyword evidence="5" id="KW-0539">Nucleus</keyword>
<gene>
    <name evidence="9" type="primary">LOC108741391</name>
</gene>
<dbReference type="PANTHER" id="PTHR18359:SF0">
    <property type="entry name" value="U3 SMALL NUCLEOLAR RNA-ASSOCIATED PROTEIN 18 HOMOLOG"/>
    <property type="match status" value="1"/>
</dbReference>
<dbReference type="AlphaFoldDB" id="A0A7F5RAM2"/>
<comment type="similarity">
    <text evidence="6">Belongs to the WD repeat UTP18 family.</text>
</comment>
<keyword evidence="8" id="KW-1185">Reference proteome</keyword>
<organism evidence="8 9">
    <name type="scientific">Agrilus planipennis</name>
    <name type="common">Emerald ash borer</name>
    <name type="synonym">Agrilus marcopoli</name>
    <dbReference type="NCBI Taxonomy" id="224129"/>
    <lineage>
        <taxon>Eukaryota</taxon>
        <taxon>Metazoa</taxon>
        <taxon>Ecdysozoa</taxon>
        <taxon>Arthropoda</taxon>
        <taxon>Hexapoda</taxon>
        <taxon>Insecta</taxon>
        <taxon>Pterygota</taxon>
        <taxon>Neoptera</taxon>
        <taxon>Endopterygota</taxon>
        <taxon>Coleoptera</taxon>
        <taxon>Polyphaga</taxon>
        <taxon>Elateriformia</taxon>
        <taxon>Buprestoidea</taxon>
        <taxon>Buprestidae</taxon>
        <taxon>Agrilinae</taxon>
        <taxon>Agrilus</taxon>
    </lineage>
</organism>
<evidence type="ECO:0000256" key="1">
    <source>
        <dbReference type="ARBA" id="ARBA00004604"/>
    </source>
</evidence>
<evidence type="ECO:0000256" key="6">
    <source>
        <dbReference type="ARBA" id="ARBA00025767"/>
    </source>
</evidence>
<dbReference type="GO" id="GO:0006364">
    <property type="term" value="P:rRNA processing"/>
    <property type="evidence" value="ECO:0007669"/>
    <property type="project" value="UniProtKB-KW"/>
</dbReference>
<feature type="compositionally biased region" description="Polar residues" evidence="7">
    <location>
        <begin position="62"/>
        <end position="77"/>
    </location>
</feature>
<dbReference type="InterPro" id="IPR001680">
    <property type="entry name" value="WD40_rpt"/>
</dbReference>
<dbReference type="Gene3D" id="2.130.10.10">
    <property type="entry name" value="YVTN repeat-like/Quinoprotein amine dehydrogenase"/>
    <property type="match status" value="1"/>
</dbReference>
<name>A0A7F5RAM2_AGRPL</name>
<evidence type="ECO:0000256" key="3">
    <source>
        <dbReference type="ARBA" id="ARBA00022574"/>
    </source>
</evidence>
<keyword evidence="4" id="KW-0677">Repeat</keyword>
<evidence type="ECO:0000256" key="2">
    <source>
        <dbReference type="ARBA" id="ARBA00022552"/>
    </source>
</evidence>
<dbReference type="GO" id="GO:0032040">
    <property type="term" value="C:small-subunit processome"/>
    <property type="evidence" value="ECO:0007669"/>
    <property type="project" value="TreeGrafter"/>
</dbReference>
<feature type="region of interest" description="Disordered" evidence="7">
    <location>
        <begin position="61"/>
        <end position="82"/>
    </location>
</feature>
<comment type="subcellular location">
    <subcellularLocation>
        <location evidence="1">Nucleus</location>
        <location evidence="1">Nucleolus</location>
    </subcellularLocation>
</comment>
<proteinExistence type="inferred from homology"/>
<dbReference type="KEGG" id="apln:108741391"/>
<dbReference type="OrthoDB" id="1935146at2759"/>
<dbReference type="InParanoid" id="A0A7F5RAM2"/>
<dbReference type="PANTHER" id="PTHR18359">
    <property type="entry name" value="WD-REPEAT PROTEIN-RELATED"/>
    <property type="match status" value="1"/>
</dbReference>
<dbReference type="Proteomes" id="UP000192223">
    <property type="component" value="Unplaced"/>
</dbReference>